<sequence length="390" mass="43202">MTPIHVLSWDRKFIPHHAVAIAGFGLSDIANVFGLANAVNTFITEMGSVMYNYYNSHKSTRTYIIFVAAYSVSRLIFLAYSVLVFYQAVTPPPTALMLFVVNLKFLLVHWRKLRKILRKERESGSKVEKETTTDDEILGDDEKAVGGKSEDDGDQPLVSGREPRPSGMYVVIHQRACRDDGDDLKKAYDVACLVNALVAVGFGVVSVVLHADVLFTGVFNSNKSQPLVVFLLTHSLGHLLYDLYHGLTWRPVVLPHHLVSIFGILASLLYARGGLVIVVDGIITELGYLFLLIYYHYHSTSVYGMVLLFYGALRLLLVAWSSSVLTQCLGDSTIPPSLQIITVLAQCGIVIVAFHFLYRHCVNFMRLARGKSHPLASTAQPSASVVKLES</sequence>
<evidence type="ECO:0000313" key="4">
    <source>
        <dbReference type="Proteomes" id="UP000541610"/>
    </source>
</evidence>
<keyword evidence="2" id="KW-0812">Transmembrane</keyword>
<dbReference type="Proteomes" id="UP000541610">
    <property type="component" value="Unassembled WGS sequence"/>
</dbReference>
<feature type="transmembrane region" description="Helical" evidence="2">
    <location>
        <begin position="302"/>
        <end position="320"/>
    </location>
</feature>
<feature type="transmembrane region" description="Helical" evidence="2">
    <location>
        <begin position="190"/>
        <end position="211"/>
    </location>
</feature>
<feature type="transmembrane region" description="Helical" evidence="2">
    <location>
        <begin position="63"/>
        <end position="86"/>
    </location>
</feature>
<dbReference type="AlphaFoldDB" id="A0A7J6NT89"/>
<feature type="transmembrane region" description="Helical" evidence="2">
    <location>
        <begin position="20"/>
        <end position="43"/>
    </location>
</feature>
<feature type="transmembrane region" description="Helical" evidence="2">
    <location>
        <begin position="340"/>
        <end position="358"/>
    </location>
</feature>
<feature type="compositionally biased region" description="Basic and acidic residues" evidence="1">
    <location>
        <begin position="140"/>
        <end position="150"/>
    </location>
</feature>
<evidence type="ECO:0008006" key="5">
    <source>
        <dbReference type="Google" id="ProtNLM"/>
    </source>
</evidence>
<proteinExistence type="predicted"/>
<accession>A0A7J6NT89</accession>
<name>A0A7J6NT89_PEROL</name>
<protein>
    <recommendedName>
        <fullName evidence="5">TLC domain-containing protein</fullName>
    </recommendedName>
</protein>
<feature type="region of interest" description="Disordered" evidence="1">
    <location>
        <begin position="138"/>
        <end position="164"/>
    </location>
</feature>
<evidence type="ECO:0000256" key="2">
    <source>
        <dbReference type="SAM" id="Phobius"/>
    </source>
</evidence>
<organism evidence="3 4">
    <name type="scientific">Perkinsus olseni</name>
    <name type="common">Perkinsus atlanticus</name>
    <dbReference type="NCBI Taxonomy" id="32597"/>
    <lineage>
        <taxon>Eukaryota</taxon>
        <taxon>Sar</taxon>
        <taxon>Alveolata</taxon>
        <taxon>Perkinsozoa</taxon>
        <taxon>Perkinsea</taxon>
        <taxon>Perkinsida</taxon>
        <taxon>Perkinsidae</taxon>
        <taxon>Perkinsus</taxon>
    </lineage>
</organism>
<evidence type="ECO:0000313" key="3">
    <source>
        <dbReference type="EMBL" id="KAF4686998.1"/>
    </source>
</evidence>
<reference evidence="3 4" key="1">
    <citation type="submission" date="2020-04" db="EMBL/GenBank/DDBJ databases">
        <title>Perkinsus olseni comparative genomics.</title>
        <authorList>
            <person name="Bogema D.R."/>
        </authorList>
    </citation>
    <scope>NUCLEOTIDE SEQUENCE [LARGE SCALE GENOMIC DNA]</scope>
    <source>
        <strain evidence="3">00978-12</strain>
    </source>
</reference>
<dbReference type="EMBL" id="JABANP010000200">
    <property type="protein sequence ID" value="KAF4686998.1"/>
    <property type="molecule type" value="Genomic_DNA"/>
</dbReference>
<feature type="transmembrane region" description="Helical" evidence="2">
    <location>
        <begin position="92"/>
        <end position="110"/>
    </location>
</feature>
<keyword evidence="2" id="KW-1133">Transmembrane helix</keyword>
<keyword evidence="2" id="KW-0472">Membrane</keyword>
<dbReference type="OrthoDB" id="10554092at2759"/>
<feature type="transmembrane region" description="Helical" evidence="2">
    <location>
        <begin position="277"/>
        <end position="295"/>
    </location>
</feature>
<evidence type="ECO:0000256" key="1">
    <source>
        <dbReference type="SAM" id="MobiDB-lite"/>
    </source>
</evidence>
<gene>
    <name evidence="3" type="ORF">FOZ60_004617</name>
</gene>
<comment type="caution">
    <text evidence="3">The sequence shown here is derived from an EMBL/GenBank/DDBJ whole genome shotgun (WGS) entry which is preliminary data.</text>
</comment>